<dbReference type="AlphaFoldDB" id="A0A1H9K9V7"/>
<sequence length="552" mass="61422">MALLAEPERINSNEWLNRLYEFGGFLSTRSFMIATGLGVMFLLTFSRLAALTLNYWQEKFQWKVYLQLGSRLLDYYLGQPYRFFLKRNTADLRVHVVNEAMVIVSGILGPILQMMIQGGITVVIIILLLIINPTVAISAGLLLGGAYLLIYQLRKNLLSRLGEEKMLAGKRRVRTLEELLQGIKTVKTYGNEAHFTNLYLADTKTLASVNPRVSLINKTPRFILEIIAYCGIISVTLILYIQAGELSRILPTLTLFAVAGYRLLPALQSFYGAVVTIKSNIIVLDRLYPDLKASLIEAASEETLQQELPFQQRIVTNSIGFHFPRMDSPLFEALTLTIPQGQVTAFVGKTGSGKTTLVDMLTGLLQPTSGNILVDGRPLDSSTVKAWRKQLAYVPQAIFLYDSSLRDNITFGHLEEVTDDDIMAVLELVELASFVREELPDGLSTTLGENGIRLSGGQRQRIGLARALLRKPAVLVLDEATSALDNVTENSIIDGLDKLPESLTILIIAHRLSTVRHADQIHLLDHGKILASGTYDELVETNHHFRRMAELG</sequence>
<feature type="transmembrane region" description="Helical" evidence="9">
    <location>
        <begin position="96"/>
        <end position="116"/>
    </location>
</feature>
<proteinExistence type="predicted"/>
<evidence type="ECO:0000313" key="13">
    <source>
        <dbReference type="Proteomes" id="UP000199021"/>
    </source>
</evidence>
<evidence type="ECO:0000313" key="12">
    <source>
        <dbReference type="EMBL" id="SEQ95911.1"/>
    </source>
</evidence>
<evidence type="ECO:0000256" key="5">
    <source>
        <dbReference type="ARBA" id="ARBA00022741"/>
    </source>
</evidence>
<evidence type="ECO:0000259" key="10">
    <source>
        <dbReference type="PROSITE" id="PS50893"/>
    </source>
</evidence>
<feature type="domain" description="ABC transmembrane type-1" evidence="11">
    <location>
        <begin position="15"/>
        <end position="279"/>
    </location>
</feature>
<keyword evidence="6 12" id="KW-0067">ATP-binding</keyword>
<dbReference type="SUPFAM" id="SSF52540">
    <property type="entry name" value="P-loop containing nucleoside triphosphate hydrolases"/>
    <property type="match status" value="1"/>
</dbReference>
<dbReference type="GO" id="GO:0005524">
    <property type="term" value="F:ATP binding"/>
    <property type="evidence" value="ECO:0007669"/>
    <property type="project" value="UniProtKB-KW"/>
</dbReference>
<dbReference type="SUPFAM" id="SSF90123">
    <property type="entry name" value="ABC transporter transmembrane region"/>
    <property type="match status" value="1"/>
</dbReference>
<dbReference type="Gene3D" id="3.40.50.300">
    <property type="entry name" value="P-loop containing nucleotide triphosphate hydrolases"/>
    <property type="match status" value="1"/>
</dbReference>
<dbReference type="PANTHER" id="PTHR24221">
    <property type="entry name" value="ATP-BINDING CASSETTE SUB-FAMILY B"/>
    <property type="match status" value="1"/>
</dbReference>
<dbReference type="GO" id="GO:0140359">
    <property type="term" value="F:ABC-type transporter activity"/>
    <property type="evidence" value="ECO:0007669"/>
    <property type="project" value="InterPro"/>
</dbReference>
<dbReference type="InterPro" id="IPR011527">
    <property type="entry name" value="ABC1_TM_dom"/>
</dbReference>
<evidence type="ECO:0000256" key="2">
    <source>
        <dbReference type="ARBA" id="ARBA00022448"/>
    </source>
</evidence>
<dbReference type="InParanoid" id="A0A1H9K9V7"/>
<evidence type="ECO:0000256" key="6">
    <source>
        <dbReference type="ARBA" id="ARBA00022840"/>
    </source>
</evidence>
<comment type="subcellular location">
    <subcellularLocation>
        <location evidence="1">Cell membrane</location>
        <topology evidence="1">Multi-pass membrane protein</topology>
    </subcellularLocation>
</comment>
<keyword evidence="2" id="KW-0813">Transport</keyword>
<dbReference type="GO" id="GO:0005886">
    <property type="term" value="C:plasma membrane"/>
    <property type="evidence" value="ECO:0007669"/>
    <property type="project" value="UniProtKB-SubCell"/>
</dbReference>
<keyword evidence="8 9" id="KW-0472">Membrane</keyword>
<dbReference type="InterPro" id="IPR039421">
    <property type="entry name" value="Type_1_exporter"/>
</dbReference>
<dbReference type="PROSITE" id="PS50929">
    <property type="entry name" value="ABC_TM1F"/>
    <property type="match status" value="1"/>
</dbReference>
<evidence type="ECO:0000256" key="8">
    <source>
        <dbReference type="ARBA" id="ARBA00023136"/>
    </source>
</evidence>
<dbReference type="Gene3D" id="1.20.1560.10">
    <property type="entry name" value="ABC transporter type 1, transmembrane domain"/>
    <property type="match status" value="1"/>
</dbReference>
<dbReference type="InterPro" id="IPR003593">
    <property type="entry name" value="AAA+_ATPase"/>
</dbReference>
<evidence type="ECO:0000259" key="11">
    <source>
        <dbReference type="PROSITE" id="PS50929"/>
    </source>
</evidence>
<feature type="transmembrane region" description="Helical" evidence="9">
    <location>
        <begin position="31"/>
        <end position="56"/>
    </location>
</feature>
<dbReference type="Pfam" id="PF00664">
    <property type="entry name" value="ABC_membrane"/>
    <property type="match status" value="1"/>
</dbReference>
<dbReference type="InterPro" id="IPR036640">
    <property type="entry name" value="ABC1_TM_sf"/>
</dbReference>
<dbReference type="STRING" id="478744.SAMN05444359_12013"/>
<keyword evidence="5" id="KW-0547">Nucleotide-binding</keyword>
<accession>A0A1H9K9V7</accession>
<reference evidence="13" key="1">
    <citation type="submission" date="2016-10" db="EMBL/GenBank/DDBJ databases">
        <authorList>
            <person name="Varghese N."/>
            <person name="Submissions S."/>
        </authorList>
    </citation>
    <scope>NUCLEOTIDE SEQUENCE [LARGE SCALE GENOMIC DNA]</scope>
    <source>
        <strain evidence="13">DSM 24740</strain>
    </source>
</reference>
<evidence type="ECO:0000256" key="1">
    <source>
        <dbReference type="ARBA" id="ARBA00004651"/>
    </source>
</evidence>
<keyword evidence="3" id="KW-1003">Cell membrane</keyword>
<dbReference type="PROSITE" id="PS00211">
    <property type="entry name" value="ABC_TRANSPORTER_1"/>
    <property type="match status" value="1"/>
</dbReference>
<dbReference type="InterPro" id="IPR017871">
    <property type="entry name" value="ABC_transporter-like_CS"/>
</dbReference>
<evidence type="ECO:0000256" key="3">
    <source>
        <dbReference type="ARBA" id="ARBA00022475"/>
    </source>
</evidence>
<evidence type="ECO:0000256" key="4">
    <source>
        <dbReference type="ARBA" id="ARBA00022692"/>
    </source>
</evidence>
<keyword evidence="4 9" id="KW-0812">Transmembrane</keyword>
<dbReference type="FunFam" id="3.40.50.300:FF:000221">
    <property type="entry name" value="Multidrug ABC transporter ATP-binding protein"/>
    <property type="match status" value="1"/>
</dbReference>
<dbReference type="Proteomes" id="UP000199021">
    <property type="component" value="Unassembled WGS sequence"/>
</dbReference>
<feature type="transmembrane region" description="Helical" evidence="9">
    <location>
        <begin position="122"/>
        <end position="150"/>
    </location>
</feature>
<dbReference type="InterPro" id="IPR003439">
    <property type="entry name" value="ABC_transporter-like_ATP-bd"/>
</dbReference>
<dbReference type="GO" id="GO:0034040">
    <property type="term" value="F:ATPase-coupled lipid transmembrane transporter activity"/>
    <property type="evidence" value="ECO:0007669"/>
    <property type="project" value="TreeGrafter"/>
</dbReference>
<organism evidence="12 13">
    <name type="scientific">Neolewinella agarilytica</name>
    <dbReference type="NCBI Taxonomy" id="478744"/>
    <lineage>
        <taxon>Bacteria</taxon>
        <taxon>Pseudomonadati</taxon>
        <taxon>Bacteroidota</taxon>
        <taxon>Saprospiria</taxon>
        <taxon>Saprospirales</taxon>
        <taxon>Lewinellaceae</taxon>
        <taxon>Neolewinella</taxon>
    </lineage>
</organism>
<dbReference type="Pfam" id="PF00005">
    <property type="entry name" value="ABC_tran"/>
    <property type="match status" value="1"/>
</dbReference>
<protein>
    <submittedName>
        <fullName evidence="12">ATP-binding cassette, subfamily C</fullName>
    </submittedName>
</protein>
<dbReference type="InterPro" id="IPR027417">
    <property type="entry name" value="P-loop_NTPase"/>
</dbReference>
<keyword evidence="13" id="KW-1185">Reference proteome</keyword>
<dbReference type="EMBL" id="FOFB01000020">
    <property type="protein sequence ID" value="SEQ95911.1"/>
    <property type="molecule type" value="Genomic_DNA"/>
</dbReference>
<evidence type="ECO:0000256" key="9">
    <source>
        <dbReference type="SAM" id="Phobius"/>
    </source>
</evidence>
<dbReference type="GO" id="GO:0016887">
    <property type="term" value="F:ATP hydrolysis activity"/>
    <property type="evidence" value="ECO:0007669"/>
    <property type="project" value="InterPro"/>
</dbReference>
<dbReference type="PROSITE" id="PS50893">
    <property type="entry name" value="ABC_TRANSPORTER_2"/>
    <property type="match status" value="1"/>
</dbReference>
<dbReference type="PANTHER" id="PTHR24221:SF654">
    <property type="entry name" value="ATP-BINDING CASSETTE SUB-FAMILY B MEMBER 6"/>
    <property type="match status" value="1"/>
</dbReference>
<gene>
    <name evidence="12" type="ORF">SAMN05444359_12013</name>
</gene>
<feature type="domain" description="ABC transporter" evidence="10">
    <location>
        <begin position="314"/>
        <end position="551"/>
    </location>
</feature>
<evidence type="ECO:0000256" key="7">
    <source>
        <dbReference type="ARBA" id="ARBA00022989"/>
    </source>
</evidence>
<name>A0A1H9K9V7_9BACT</name>
<keyword evidence="7 9" id="KW-1133">Transmembrane helix</keyword>
<feature type="transmembrane region" description="Helical" evidence="9">
    <location>
        <begin position="222"/>
        <end position="241"/>
    </location>
</feature>
<dbReference type="SMART" id="SM00382">
    <property type="entry name" value="AAA"/>
    <property type="match status" value="1"/>
</dbReference>